<reference evidence="1 2" key="1">
    <citation type="submission" date="2018-12" db="EMBL/GenBank/DDBJ databases">
        <authorList>
            <person name="Sun L."/>
            <person name="Chen Z."/>
        </authorList>
    </citation>
    <scope>NUCLEOTIDE SEQUENCE [LARGE SCALE GENOMIC DNA]</scope>
    <source>
        <strain evidence="1 2">DSM 15890</strain>
    </source>
</reference>
<evidence type="ECO:0000313" key="1">
    <source>
        <dbReference type="EMBL" id="RUT42988.1"/>
    </source>
</evidence>
<proteinExistence type="predicted"/>
<dbReference type="Gene3D" id="1.20.58.380">
    <property type="entry name" value="Flagellar protein flit"/>
    <property type="match status" value="1"/>
</dbReference>
<name>A0A3S1BK09_9BACL</name>
<evidence type="ECO:0000313" key="2">
    <source>
        <dbReference type="Proteomes" id="UP000279446"/>
    </source>
</evidence>
<organism evidence="1 2">
    <name type="scientific">Paenibacillus anaericanus</name>
    <dbReference type="NCBI Taxonomy" id="170367"/>
    <lineage>
        <taxon>Bacteria</taxon>
        <taxon>Bacillati</taxon>
        <taxon>Bacillota</taxon>
        <taxon>Bacilli</taxon>
        <taxon>Bacillales</taxon>
        <taxon>Paenibacillaceae</taxon>
        <taxon>Paenibacillus</taxon>
    </lineage>
</organism>
<evidence type="ECO:0008006" key="3">
    <source>
        <dbReference type="Google" id="ProtNLM"/>
    </source>
</evidence>
<gene>
    <name evidence="1" type="ORF">EJP82_21150</name>
</gene>
<dbReference type="Proteomes" id="UP000279446">
    <property type="component" value="Unassembled WGS sequence"/>
</dbReference>
<dbReference type="AlphaFoldDB" id="A0A3S1BK09"/>
<comment type="caution">
    <text evidence="1">The sequence shown here is derived from an EMBL/GenBank/DDBJ whole genome shotgun (WGS) entry which is preliminary data.</text>
</comment>
<keyword evidence="2" id="KW-1185">Reference proteome</keyword>
<dbReference type="EMBL" id="RZNY01000022">
    <property type="protein sequence ID" value="RUT42988.1"/>
    <property type="molecule type" value="Genomic_DNA"/>
</dbReference>
<protein>
    <recommendedName>
        <fullName evidence="3">Flagellar protein FliT</fullName>
    </recommendedName>
</protein>
<accession>A0A3S1BK09</accession>
<sequence length="139" mass="16753">MDRQRSELLERRNQRYVELLNISKRQVHHVHNEDWLEDLDGFLALMGEWAMVRQELDKLNEQIVVEGLSPNELENYNEAIRPSVIEAMDNQQFVEQKFQDQFLELSKSMKSVRDQQTVLQAYYGTRRTEFEPIYFDEKK</sequence>
<dbReference type="RefSeq" id="WP_127194045.1">
    <property type="nucleotide sequence ID" value="NZ_RZNY01000022.1"/>
</dbReference>